<dbReference type="GO" id="GO:0005525">
    <property type="term" value="F:GTP binding"/>
    <property type="evidence" value="ECO:0007669"/>
    <property type="project" value="UniProtKB-KW"/>
</dbReference>
<dbReference type="PROSITE" id="PS00301">
    <property type="entry name" value="G_TR_1"/>
    <property type="match status" value="1"/>
</dbReference>
<dbReference type="SUPFAM" id="SSF52540">
    <property type="entry name" value="P-loop containing nucleoside triphosphate hydrolases"/>
    <property type="match status" value="1"/>
</dbReference>
<dbReference type="AlphaFoldDB" id="A0A438KAG2"/>
<dbReference type="InterPro" id="IPR031157">
    <property type="entry name" value="G_TR_CS"/>
</dbReference>
<keyword evidence="1" id="KW-0547">Nucleotide-binding</keyword>
<dbReference type="Gene3D" id="3.40.50.300">
    <property type="entry name" value="P-loop containing nucleotide triphosphate hydrolases"/>
    <property type="match status" value="1"/>
</dbReference>
<feature type="domain" description="Tr-type G" evidence="4">
    <location>
        <begin position="30"/>
        <end position="406"/>
    </location>
</feature>
<evidence type="ECO:0000256" key="2">
    <source>
        <dbReference type="ARBA" id="ARBA00023134"/>
    </source>
</evidence>
<feature type="signal peptide" evidence="3">
    <location>
        <begin position="1"/>
        <end position="15"/>
    </location>
</feature>
<evidence type="ECO:0000259" key="4">
    <source>
        <dbReference type="PROSITE" id="PS51722"/>
    </source>
</evidence>
<dbReference type="PROSITE" id="PS51722">
    <property type="entry name" value="G_TR_2"/>
    <property type="match status" value="1"/>
</dbReference>
<dbReference type="InterPro" id="IPR027417">
    <property type="entry name" value="P-loop_NTPase"/>
</dbReference>
<dbReference type="InterPro" id="IPR000795">
    <property type="entry name" value="T_Tr_GTP-bd_dom"/>
</dbReference>
<name>A0A438KAG2_VITVI</name>
<organism evidence="5 6">
    <name type="scientific">Vitis vinifera</name>
    <name type="common">Grape</name>
    <dbReference type="NCBI Taxonomy" id="29760"/>
    <lineage>
        <taxon>Eukaryota</taxon>
        <taxon>Viridiplantae</taxon>
        <taxon>Streptophyta</taxon>
        <taxon>Embryophyta</taxon>
        <taxon>Tracheophyta</taxon>
        <taxon>Spermatophyta</taxon>
        <taxon>Magnoliopsida</taxon>
        <taxon>eudicotyledons</taxon>
        <taxon>Gunneridae</taxon>
        <taxon>Pentapetalae</taxon>
        <taxon>rosids</taxon>
        <taxon>Vitales</taxon>
        <taxon>Vitaceae</taxon>
        <taxon>Viteae</taxon>
        <taxon>Vitis</taxon>
    </lineage>
</organism>
<dbReference type="CDD" id="cd01883">
    <property type="entry name" value="EF1_alpha"/>
    <property type="match status" value="1"/>
</dbReference>
<dbReference type="PANTHER" id="PTHR23115">
    <property type="entry name" value="TRANSLATION FACTOR"/>
    <property type="match status" value="1"/>
</dbReference>
<dbReference type="Pfam" id="PF00009">
    <property type="entry name" value="GTP_EFTU"/>
    <property type="match status" value="1"/>
</dbReference>
<evidence type="ECO:0000256" key="3">
    <source>
        <dbReference type="SAM" id="SignalP"/>
    </source>
</evidence>
<evidence type="ECO:0000313" key="5">
    <source>
        <dbReference type="EMBL" id="RVX18178.1"/>
    </source>
</evidence>
<keyword evidence="3" id="KW-0732">Signal</keyword>
<gene>
    <name evidence="5" type="primary">GSPT1</name>
    <name evidence="5" type="ORF">CK203_004320</name>
</gene>
<accession>A0A438KAG2</accession>
<dbReference type="OrthoDB" id="342024at2759"/>
<keyword evidence="2" id="KW-0342">GTP-binding</keyword>
<dbReference type="EMBL" id="QGNW01000012">
    <property type="protein sequence ID" value="RVX18178.1"/>
    <property type="molecule type" value="Genomic_DNA"/>
</dbReference>
<dbReference type="Proteomes" id="UP000288805">
    <property type="component" value="Unassembled WGS sequence"/>
</dbReference>
<dbReference type="InterPro" id="IPR050100">
    <property type="entry name" value="TRAFAC_GTPase_members"/>
</dbReference>
<dbReference type="GO" id="GO:0003924">
    <property type="term" value="F:GTPase activity"/>
    <property type="evidence" value="ECO:0007669"/>
    <property type="project" value="InterPro"/>
</dbReference>
<protein>
    <submittedName>
        <fullName evidence="5">Eukaryotic peptide chain release factor GTP-binding subunit ERF3A</fullName>
    </submittedName>
</protein>
<proteinExistence type="predicted"/>
<sequence length="680" mass="76536">MLISFLGLLVKEISAPEDIEGPEDAEGYKKRHLNVVFIGHVDAGKSTTGGQILFLSGQVDDRTIQKYEKEAKDKSRESWYMAYIMDTNEEERVKGKTVEVGRAHFETETTRFTILDAPGHKSYVPNMISGASQADIGVLVISARKGEFETGYERGGQTREHVQLAKTLGVSKLLVVVNKMDDPTVNWSKERYDEIESKMIPFLRSSGYNVKKGPFMWSGDLNSQSALRLDPFLVLEEWEDHFSGLSQLVLIIAPLCLRGKGSIWAKHPLNFRLCGLRLRALKISLDLGVRGVAQYTLPRLVSDHFPILVDGERCPSLEGFDFDRIGNEDAAKLEESFSEEEISSALFKLNGDKAPGLDGFTIAFGRGVDDLRDFIPISLVGGLYKLLAKVLANRLKKVVSNVVSSTQNAFVEGRQILDVVLIANETIDSLITRNESGVLCKLNIEKTYDQIWGRAGDGVQITNLLFVDDTLMFCEAIPEQMVSLSWLLIWFEAISGLKINLDKSEILPVGRVDNVEDLALELGCKVGALPFYYLGLPLGVAHDLVAVWDGVYERFQRRLVMWKRQFISKGGRITLIQSMLSTIPIYYMSMLRLPRVGGLGVRYLSKLNRALLGKWSWRFVEERGTLWNQVISRKYGAEEGEWCTREDGRRVRFWEDRWCGDEALSRSFPSLYALATSKEA</sequence>
<dbReference type="PRINTS" id="PR00315">
    <property type="entry name" value="ELONGATNFCT"/>
</dbReference>
<reference evidence="5 6" key="1">
    <citation type="journal article" date="2018" name="PLoS Genet.">
        <title>Population sequencing reveals clonal diversity and ancestral inbreeding in the grapevine cultivar Chardonnay.</title>
        <authorList>
            <person name="Roach M.J."/>
            <person name="Johnson D.L."/>
            <person name="Bohlmann J."/>
            <person name="van Vuuren H.J."/>
            <person name="Jones S.J."/>
            <person name="Pretorius I.S."/>
            <person name="Schmidt S.A."/>
            <person name="Borneman A.R."/>
        </authorList>
    </citation>
    <scope>NUCLEOTIDE SEQUENCE [LARGE SCALE GENOMIC DNA]</scope>
    <source>
        <strain evidence="6">cv. Chardonnay</strain>
        <tissue evidence="5">Leaf</tissue>
    </source>
</reference>
<dbReference type="FunFam" id="3.40.50.300:FF:001202">
    <property type="entry name" value="Translation elongation factor EF-1 subunit alpha"/>
    <property type="match status" value="1"/>
</dbReference>
<dbReference type="CDD" id="cd01650">
    <property type="entry name" value="RT_nLTR_like"/>
    <property type="match status" value="1"/>
</dbReference>
<evidence type="ECO:0000313" key="6">
    <source>
        <dbReference type="Proteomes" id="UP000288805"/>
    </source>
</evidence>
<evidence type="ECO:0000256" key="1">
    <source>
        <dbReference type="ARBA" id="ARBA00022741"/>
    </source>
</evidence>
<comment type="caution">
    <text evidence="5">The sequence shown here is derived from an EMBL/GenBank/DDBJ whole genome shotgun (WGS) entry which is preliminary data.</text>
</comment>
<feature type="chain" id="PRO_5019317060" evidence="3">
    <location>
        <begin position="16"/>
        <end position="680"/>
    </location>
</feature>